<dbReference type="InterPro" id="IPR000182">
    <property type="entry name" value="GNAT_dom"/>
</dbReference>
<dbReference type="PANTHER" id="PTHR43626:SF4">
    <property type="entry name" value="GCN5-RELATED N-ACETYLTRANSFERASE 2, CHLOROPLASTIC"/>
    <property type="match status" value="1"/>
</dbReference>
<dbReference type="Proteomes" id="UP000184509">
    <property type="component" value="Unassembled WGS sequence"/>
</dbReference>
<dbReference type="STRING" id="1297750.SAMN05444405_10268"/>
<keyword evidence="2" id="KW-0012">Acyltransferase</keyword>
<evidence type="ECO:0000313" key="4">
    <source>
        <dbReference type="EMBL" id="SHE55367.1"/>
    </source>
</evidence>
<keyword evidence="5" id="KW-1185">Reference proteome</keyword>
<dbReference type="PROSITE" id="PS51186">
    <property type="entry name" value="GNAT"/>
    <property type="match status" value="1"/>
</dbReference>
<organism evidence="4 5">
    <name type="scientific">Bacteroides luti</name>
    <dbReference type="NCBI Taxonomy" id="1297750"/>
    <lineage>
        <taxon>Bacteria</taxon>
        <taxon>Pseudomonadati</taxon>
        <taxon>Bacteroidota</taxon>
        <taxon>Bacteroidia</taxon>
        <taxon>Bacteroidales</taxon>
        <taxon>Bacteroidaceae</taxon>
        <taxon>Bacteroides</taxon>
    </lineage>
</organism>
<dbReference type="Pfam" id="PF13673">
    <property type="entry name" value="Acetyltransf_10"/>
    <property type="match status" value="1"/>
</dbReference>
<dbReference type="InterPro" id="IPR045039">
    <property type="entry name" value="NSI-like"/>
</dbReference>
<proteinExistence type="predicted"/>
<feature type="domain" description="N-acetyltransferase" evidence="3">
    <location>
        <begin position="1"/>
        <end position="140"/>
    </location>
</feature>
<dbReference type="InterPro" id="IPR016181">
    <property type="entry name" value="Acyl_CoA_acyltransferase"/>
</dbReference>
<evidence type="ECO:0000256" key="1">
    <source>
        <dbReference type="ARBA" id="ARBA00022679"/>
    </source>
</evidence>
<accession>A0A1M4UFE8</accession>
<name>A0A1M4UFE8_9BACE</name>
<dbReference type="CDD" id="cd04301">
    <property type="entry name" value="NAT_SF"/>
    <property type="match status" value="1"/>
</dbReference>
<evidence type="ECO:0000259" key="3">
    <source>
        <dbReference type="PROSITE" id="PS51186"/>
    </source>
</evidence>
<dbReference type="PANTHER" id="PTHR43626">
    <property type="entry name" value="ACYL-COA N-ACYLTRANSFERASE"/>
    <property type="match status" value="1"/>
</dbReference>
<sequence>MEIRVINNCDGIDFSEVVEILKAVGMRYHAPEVQEKAFRNSASTVFIFHKETLVGFARAISDGVLQAAVYDVAIHPSYQGKGLGKILIENLKEQLSGYNLILYASPGKEEFYKRSGFSKMLTGMAYFQDADSKREKGFIE</sequence>
<dbReference type="GO" id="GO:0005737">
    <property type="term" value="C:cytoplasm"/>
    <property type="evidence" value="ECO:0007669"/>
    <property type="project" value="TreeGrafter"/>
</dbReference>
<protein>
    <submittedName>
        <fullName evidence="4">Acetyltransferase (GNAT) domain-containing protein</fullName>
    </submittedName>
</protein>
<gene>
    <name evidence="4" type="ORF">SAMN05444405_10268</name>
</gene>
<evidence type="ECO:0000256" key="2">
    <source>
        <dbReference type="ARBA" id="ARBA00023315"/>
    </source>
</evidence>
<keyword evidence="1 4" id="KW-0808">Transferase</keyword>
<dbReference type="AlphaFoldDB" id="A0A1M4UFE8"/>
<dbReference type="Gene3D" id="3.40.630.30">
    <property type="match status" value="1"/>
</dbReference>
<dbReference type="SUPFAM" id="SSF55729">
    <property type="entry name" value="Acyl-CoA N-acyltransferases (Nat)"/>
    <property type="match status" value="1"/>
</dbReference>
<reference evidence="5" key="1">
    <citation type="submission" date="2016-11" db="EMBL/GenBank/DDBJ databases">
        <authorList>
            <person name="Varghese N."/>
            <person name="Submissions S."/>
        </authorList>
    </citation>
    <scope>NUCLEOTIDE SEQUENCE [LARGE SCALE GENOMIC DNA]</scope>
    <source>
        <strain evidence="5">DSM 26991</strain>
    </source>
</reference>
<evidence type="ECO:0000313" key="5">
    <source>
        <dbReference type="Proteomes" id="UP000184509"/>
    </source>
</evidence>
<dbReference type="RefSeq" id="WP_073398887.1">
    <property type="nucleotide sequence ID" value="NZ_FQTV01000002.1"/>
</dbReference>
<dbReference type="GO" id="GO:0008080">
    <property type="term" value="F:N-acetyltransferase activity"/>
    <property type="evidence" value="ECO:0007669"/>
    <property type="project" value="InterPro"/>
</dbReference>
<dbReference type="EMBL" id="FQTV01000002">
    <property type="protein sequence ID" value="SHE55367.1"/>
    <property type="molecule type" value="Genomic_DNA"/>
</dbReference>
<dbReference type="OrthoDB" id="9813917at2"/>